<evidence type="ECO:0000313" key="7">
    <source>
        <dbReference type="Proteomes" id="UP000191024"/>
    </source>
</evidence>
<dbReference type="Gene3D" id="3.30.56.30">
    <property type="entry name" value="Signal recognition particle, SRP19-like subunit"/>
    <property type="match status" value="1"/>
</dbReference>
<evidence type="ECO:0000256" key="1">
    <source>
        <dbReference type="ARBA" id="ARBA00004496"/>
    </source>
</evidence>
<dbReference type="PANTHER" id="PTHR17453">
    <property type="entry name" value="SIGNAL RECOGNITION PARTICLE 19 KD PROTEIN"/>
    <property type="match status" value="1"/>
</dbReference>
<keyword evidence="4" id="KW-0687">Ribonucleoprotein</keyword>
<dbReference type="InterPro" id="IPR002778">
    <property type="entry name" value="Signal_recog_particle_SRP19"/>
</dbReference>
<accession>A0A1G4IPG5</accession>
<gene>
    <name evidence="6" type="ORF">LAMI_0A04984G</name>
</gene>
<feature type="compositionally biased region" description="Basic residues" evidence="5">
    <location>
        <begin position="248"/>
        <end position="259"/>
    </location>
</feature>
<organism evidence="6 7">
    <name type="scientific">Lachancea mirantina</name>
    <dbReference type="NCBI Taxonomy" id="1230905"/>
    <lineage>
        <taxon>Eukaryota</taxon>
        <taxon>Fungi</taxon>
        <taxon>Dikarya</taxon>
        <taxon>Ascomycota</taxon>
        <taxon>Saccharomycotina</taxon>
        <taxon>Saccharomycetes</taxon>
        <taxon>Saccharomycetales</taxon>
        <taxon>Saccharomycetaceae</taxon>
        <taxon>Lachancea</taxon>
    </lineage>
</organism>
<dbReference type="AlphaFoldDB" id="A0A1G4IPG5"/>
<dbReference type="GO" id="GO:0006617">
    <property type="term" value="P:SRP-dependent cotranslational protein targeting to membrane, signal sequence recognition"/>
    <property type="evidence" value="ECO:0007669"/>
    <property type="project" value="TreeGrafter"/>
</dbReference>
<protein>
    <submittedName>
        <fullName evidence="6">LAMI_0A04984g1_1</fullName>
    </submittedName>
</protein>
<evidence type="ECO:0000256" key="5">
    <source>
        <dbReference type="SAM" id="MobiDB-lite"/>
    </source>
</evidence>
<dbReference type="PANTHER" id="PTHR17453:SF0">
    <property type="entry name" value="SIGNAL RECOGNITION PARTICLE 19 KDA PROTEIN"/>
    <property type="match status" value="1"/>
</dbReference>
<dbReference type="InterPro" id="IPR036521">
    <property type="entry name" value="SRP19-like_sf"/>
</dbReference>
<keyword evidence="3" id="KW-0733">Signal recognition particle</keyword>
<evidence type="ECO:0000313" key="6">
    <source>
        <dbReference type="EMBL" id="SCU78545.1"/>
    </source>
</evidence>
<evidence type="ECO:0000256" key="4">
    <source>
        <dbReference type="ARBA" id="ARBA00023274"/>
    </source>
</evidence>
<dbReference type="Proteomes" id="UP000191024">
    <property type="component" value="Chromosome A"/>
</dbReference>
<dbReference type="SUPFAM" id="SSF69695">
    <property type="entry name" value="SRP19"/>
    <property type="match status" value="1"/>
</dbReference>
<feature type="region of interest" description="Disordered" evidence="5">
    <location>
        <begin position="236"/>
        <end position="259"/>
    </location>
</feature>
<proteinExistence type="predicted"/>
<keyword evidence="2" id="KW-0963">Cytoplasm</keyword>
<dbReference type="STRING" id="1230905.A0A1G4IPG5"/>
<keyword evidence="7" id="KW-1185">Reference proteome</keyword>
<name>A0A1G4IPG5_9SACH</name>
<reference evidence="6 7" key="1">
    <citation type="submission" date="2016-03" db="EMBL/GenBank/DDBJ databases">
        <authorList>
            <person name="Devillers H."/>
        </authorList>
    </citation>
    <scope>NUCLEOTIDE SEQUENCE [LARGE SCALE GENOMIC DNA]</scope>
    <source>
        <strain evidence="6">CBS 11717</strain>
    </source>
</reference>
<dbReference type="Pfam" id="PF01922">
    <property type="entry name" value="SRP19"/>
    <property type="match status" value="1"/>
</dbReference>
<evidence type="ECO:0000256" key="3">
    <source>
        <dbReference type="ARBA" id="ARBA00023135"/>
    </source>
</evidence>
<dbReference type="EMBL" id="LT598462">
    <property type="protein sequence ID" value="SCU78545.1"/>
    <property type="molecule type" value="Genomic_DNA"/>
</dbReference>
<dbReference type="GO" id="GO:0008312">
    <property type="term" value="F:7S RNA binding"/>
    <property type="evidence" value="ECO:0007669"/>
    <property type="project" value="InterPro"/>
</dbReference>
<dbReference type="GO" id="GO:0005786">
    <property type="term" value="C:signal recognition particle, endoplasmic reticulum targeting"/>
    <property type="evidence" value="ECO:0007669"/>
    <property type="project" value="UniProtKB-KW"/>
</dbReference>
<dbReference type="OrthoDB" id="2190947at2759"/>
<evidence type="ECO:0000256" key="2">
    <source>
        <dbReference type="ARBA" id="ARBA00022490"/>
    </source>
</evidence>
<comment type="subcellular location">
    <subcellularLocation>
        <location evidence="1">Cytoplasm</location>
    </subcellularLocation>
</comment>
<dbReference type="FunFam" id="3.30.56.30:FF:000003">
    <property type="entry name" value="Signal recognition particle SEC65 subunit"/>
    <property type="match status" value="1"/>
</dbReference>
<sequence length="259" mass="29257">MPQLEEIDDVEDIDNMDMDLAELDPTLRTPVAPKIIPTVVRSQDTEMAMTGQSMAPQVSDSVYESKQPKVAQFSKQEMEELKTFQILYPCYFDKNRSHKQGRRVPAELGVDNPLAKRIADAVIGLGLLCVFEGEKSHPQDFGNPGRVRVLLKEDKKAVQHATIPNKRVLMKKVAEYLQNHPTTLEALKEIPYGPDFQGWEPRQIPKVKGFVMNDIVPLHSAFSMGHPMTKSVYDAPTPAPAMPEKQIKPPKNKYKVVRR</sequence>